<dbReference type="GO" id="GO:0016491">
    <property type="term" value="F:oxidoreductase activity"/>
    <property type="evidence" value="ECO:0007669"/>
    <property type="project" value="UniProtKB-KW"/>
</dbReference>
<dbReference type="Gene3D" id="3.50.50.60">
    <property type="entry name" value="FAD/NAD(P)-binding domain"/>
    <property type="match status" value="1"/>
</dbReference>
<feature type="domain" description="FAD-binding" evidence="1">
    <location>
        <begin position="10"/>
        <end position="200"/>
    </location>
</feature>
<keyword evidence="2" id="KW-0560">Oxidoreductase</keyword>
<proteinExistence type="predicted"/>
<protein>
    <submittedName>
        <fullName evidence="2">NAD(P)/FAD-dependent oxidoreductase</fullName>
        <ecNumber evidence="2">1.-.-.-</ecNumber>
    </submittedName>
</protein>
<dbReference type="PANTHER" id="PTHR43747:SF1">
    <property type="entry name" value="SLR1998 PROTEIN"/>
    <property type="match status" value="1"/>
</dbReference>
<evidence type="ECO:0000313" key="3">
    <source>
        <dbReference type="Proteomes" id="UP001363010"/>
    </source>
</evidence>
<dbReference type="EC" id="1.-.-.-" evidence="2"/>
<name>A0ABU8W5W2_9BURK</name>
<dbReference type="EMBL" id="JBBKZV010000022">
    <property type="protein sequence ID" value="MEJ8825431.1"/>
    <property type="molecule type" value="Genomic_DNA"/>
</dbReference>
<dbReference type="Pfam" id="PF01494">
    <property type="entry name" value="FAD_binding_3"/>
    <property type="match status" value="1"/>
</dbReference>
<dbReference type="Proteomes" id="UP001363010">
    <property type="component" value="Unassembled WGS sequence"/>
</dbReference>
<reference evidence="2 3" key="1">
    <citation type="submission" date="2024-03" db="EMBL/GenBank/DDBJ databases">
        <title>Novel species of the genus Variovorax.</title>
        <authorList>
            <person name="Liu Q."/>
            <person name="Xin Y.-H."/>
        </authorList>
    </citation>
    <scope>NUCLEOTIDE SEQUENCE [LARGE SCALE GENOMIC DNA]</scope>
    <source>
        <strain evidence="2 3">KACC 18501</strain>
    </source>
</reference>
<dbReference type="RefSeq" id="WP_340366464.1">
    <property type="nucleotide sequence ID" value="NZ_JBBKZV010000022.1"/>
</dbReference>
<dbReference type="SUPFAM" id="SSF51905">
    <property type="entry name" value="FAD/NAD(P)-binding domain"/>
    <property type="match status" value="1"/>
</dbReference>
<accession>A0ABU8W5W2</accession>
<evidence type="ECO:0000313" key="2">
    <source>
        <dbReference type="EMBL" id="MEJ8825431.1"/>
    </source>
</evidence>
<keyword evidence="3" id="KW-1185">Reference proteome</keyword>
<dbReference type="InterPro" id="IPR036188">
    <property type="entry name" value="FAD/NAD-bd_sf"/>
</dbReference>
<comment type="caution">
    <text evidence="2">The sequence shown here is derived from an EMBL/GenBank/DDBJ whole genome shotgun (WGS) entry which is preliminary data.</text>
</comment>
<dbReference type="InterPro" id="IPR002938">
    <property type="entry name" value="FAD-bd"/>
</dbReference>
<dbReference type="InterPro" id="IPR050816">
    <property type="entry name" value="Flavin-dep_Halogenase_NPB"/>
</dbReference>
<organism evidence="2 3">
    <name type="scientific">Variovorax humicola</name>
    <dbReference type="NCBI Taxonomy" id="1769758"/>
    <lineage>
        <taxon>Bacteria</taxon>
        <taxon>Pseudomonadati</taxon>
        <taxon>Pseudomonadota</taxon>
        <taxon>Betaproteobacteria</taxon>
        <taxon>Burkholderiales</taxon>
        <taxon>Comamonadaceae</taxon>
        <taxon>Variovorax</taxon>
    </lineage>
</organism>
<dbReference type="PANTHER" id="PTHR43747">
    <property type="entry name" value="FAD-BINDING PROTEIN"/>
    <property type="match status" value="1"/>
</dbReference>
<sequence>MTGAAPPVHDVVIMGGGLAGLTLALQLKNRFEDIDVLVLERRGHPVPLAAHKVGESSVEIGAHYFDTVLGLKSHMQQVQLRKFGFRFFFSEGRRDIDCVTEIGASRYLSVPSYQIDRGIFENYLGEEAARRGVRFIDSAMVGGVDLSDSADAPHRLRWTVDGVTYVARTRWLVDACGRAGLLKRKLGLARPNAHDANAVWFRIGERIVIDDWSDDPEWRARCDPQARWLSTNHLVGAGYWVWLIPLASGSHSVGIVADPKLHPLDTMNTFDKAMDWFRTWQPRLYDALDGKRDKLQDFMFLRKFSYGCKQVFSARRWALTGEAGLFLDPFYSPGSDFIAISNTYIADLIARDRAGLGLEARAQVYDQIYHSFYESTLALYQDQYPLFGDPEVLPVKVIWDYTYYWGVLSQMFFQQKLTHLALLGELREDLVHCQRLNVAMQAFMRSWSAVSEKRNPAVMLDQAALPWFAGLNRSLNDKLDDDGFRQRVRASAALLDELAREIVERANRAHPGLGSGTLGALLDQRMAGLAAREPREAQPAMLFLQASAIG</sequence>
<gene>
    <name evidence="2" type="ORF">WKW80_25980</name>
</gene>
<evidence type="ECO:0000259" key="1">
    <source>
        <dbReference type="Pfam" id="PF01494"/>
    </source>
</evidence>